<gene>
    <name evidence="2" type="ORF">IAG44_08500</name>
</gene>
<dbReference type="KEGG" id="sroi:IAG44_08500"/>
<dbReference type="AlphaFoldDB" id="A0A7H0I9L1"/>
<evidence type="ECO:0000313" key="3">
    <source>
        <dbReference type="Proteomes" id="UP000516052"/>
    </source>
</evidence>
<dbReference type="EMBL" id="CP060828">
    <property type="protein sequence ID" value="QNP69477.1"/>
    <property type="molecule type" value="Genomic_DNA"/>
</dbReference>
<feature type="domain" description="DinB-like" evidence="1">
    <location>
        <begin position="13"/>
        <end position="164"/>
    </location>
</feature>
<evidence type="ECO:0000313" key="2">
    <source>
        <dbReference type="EMBL" id="QNP69477.1"/>
    </source>
</evidence>
<dbReference type="RefSeq" id="WP_187746516.1">
    <property type="nucleotide sequence ID" value="NZ_CP060828.1"/>
</dbReference>
<dbReference type="InterPro" id="IPR024775">
    <property type="entry name" value="DinB-like"/>
</dbReference>
<organism evidence="2 3">
    <name type="scientific">Streptomyces roseirectus</name>
    <dbReference type="NCBI Taxonomy" id="2768066"/>
    <lineage>
        <taxon>Bacteria</taxon>
        <taxon>Bacillati</taxon>
        <taxon>Actinomycetota</taxon>
        <taxon>Actinomycetes</taxon>
        <taxon>Kitasatosporales</taxon>
        <taxon>Streptomycetaceae</taxon>
        <taxon>Streptomyces</taxon>
    </lineage>
</organism>
<dbReference type="SUPFAM" id="SSF109854">
    <property type="entry name" value="DinB/YfiT-like putative metalloenzymes"/>
    <property type="match status" value="1"/>
</dbReference>
<keyword evidence="3" id="KW-1185">Reference proteome</keyword>
<dbReference type="Proteomes" id="UP000516052">
    <property type="component" value="Chromosome"/>
</dbReference>
<proteinExistence type="predicted"/>
<sequence>MTNPSRLELLRWQTDFTWSLFEYHLDRLEPEDHLWEPAANCWTLRPDGAGGWVPDWAETEPEPVPVPTVAWVGWHVGWWLGTATDHVRGGEVRARDDVKWPGPGEPAVAWLREVYAQWAAAVDALDEGELGRPSGYPWSADAGLTVGHLLAWVNAELMKNVAEIGQLRLIRAA</sequence>
<name>A0A7H0I9L1_9ACTN</name>
<evidence type="ECO:0000259" key="1">
    <source>
        <dbReference type="Pfam" id="PF12867"/>
    </source>
</evidence>
<dbReference type="InterPro" id="IPR034660">
    <property type="entry name" value="DinB/YfiT-like"/>
</dbReference>
<protein>
    <submittedName>
        <fullName evidence="2">DinB family protein</fullName>
    </submittedName>
</protein>
<reference evidence="2 3" key="1">
    <citation type="submission" date="2020-08" db="EMBL/GenBank/DDBJ databases">
        <title>A novel species.</title>
        <authorList>
            <person name="Gao J."/>
        </authorList>
    </citation>
    <scope>NUCLEOTIDE SEQUENCE [LARGE SCALE GENOMIC DNA]</scope>
    <source>
        <strain evidence="2 3">CRXT-G-22</strain>
    </source>
</reference>
<accession>A0A7H0I9L1</accession>
<dbReference type="Pfam" id="PF12867">
    <property type="entry name" value="DinB_2"/>
    <property type="match status" value="1"/>
</dbReference>